<dbReference type="SUPFAM" id="SSF53850">
    <property type="entry name" value="Periplasmic binding protein-like II"/>
    <property type="match status" value="1"/>
</dbReference>
<proteinExistence type="inferred from homology"/>
<dbReference type="GO" id="GO:0015768">
    <property type="term" value="P:maltose transport"/>
    <property type="evidence" value="ECO:0007669"/>
    <property type="project" value="TreeGrafter"/>
</dbReference>
<dbReference type="GO" id="GO:0055052">
    <property type="term" value="C:ATP-binding cassette (ABC) transporter complex, substrate-binding subunit-containing"/>
    <property type="evidence" value="ECO:0007669"/>
    <property type="project" value="TreeGrafter"/>
</dbReference>
<evidence type="ECO:0000256" key="2">
    <source>
        <dbReference type="ARBA" id="ARBA00022448"/>
    </source>
</evidence>
<dbReference type="HOGENOM" id="CLU_031285_10_1_11"/>
<evidence type="ECO:0000256" key="3">
    <source>
        <dbReference type="ARBA" id="ARBA00022729"/>
    </source>
</evidence>
<evidence type="ECO:0000313" key="4">
    <source>
        <dbReference type="EMBL" id="EYT48725.1"/>
    </source>
</evidence>
<dbReference type="EMBL" id="AORC01000013">
    <property type="protein sequence ID" value="EYT48725.1"/>
    <property type="molecule type" value="Genomic_DNA"/>
</dbReference>
<keyword evidence="2" id="KW-0813">Transport</keyword>
<dbReference type="STRING" id="1249481.D641_0111005"/>
<dbReference type="PROSITE" id="PS51257">
    <property type="entry name" value="PROKAR_LIPOPROTEIN"/>
    <property type="match status" value="1"/>
</dbReference>
<dbReference type="CDD" id="cd14747">
    <property type="entry name" value="PBP2_MalE"/>
    <property type="match status" value="1"/>
</dbReference>
<gene>
    <name evidence="4" type="ORF">D641_0111005</name>
</gene>
<reference evidence="4 5" key="1">
    <citation type="journal article" date="2013" name="Genome Announc.">
        <title>Draft genome sequence of an Actinobacterium, Brachybacterium muris strain UCD-AY4.</title>
        <authorList>
            <person name="Lo J.R."/>
            <person name="Lang J.M."/>
            <person name="Darling A.E."/>
            <person name="Eisen J.A."/>
            <person name="Coil D.A."/>
        </authorList>
    </citation>
    <scope>NUCLEOTIDE SEQUENCE [LARGE SCALE GENOMIC DNA]</scope>
    <source>
        <strain evidence="4 5">UCD-AY4</strain>
    </source>
</reference>
<evidence type="ECO:0000313" key="5">
    <source>
        <dbReference type="Proteomes" id="UP000019754"/>
    </source>
</evidence>
<dbReference type="OrthoDB" id="9780991at2"/>
<dbReference type="RefSeq" id="WP_017824833.1">
    <property type="nucleotide sequence ID" value="NZ_KB403092.1"/>
</dbReference>
<dbReference type="GO" id="GO:0042956">
    <property type="term" value="P:maltodextrin transmembrane transport"/>
    <property type="evidence" value="ECO:0007669"/>
    <property type="project" value="TreeGrafter"/>
</dbReference>
<dbReference type="InterPro" id="IPR006059">
    <property type="entry name" value="SBP"/>
</dbReference>
<dbReference type="PANTHER" id="PTHR30061:SF50">
    <property type="entry name" value="MALTOSE_MALTODEXTRIN-BINDING PERIPLASMIC PROTEIN"/>
    <property type="match status" value="1"/>
</dbReference>
<keyword evidence="5" id="KW-1185">Reference proteome</keyword>
<comment type="similarity">
    <text evidence="1">Belongs to the bacterial solute-binding protein 1 family.</text>
</comment>
<sequence>MTTLSRRLFGGLSLATAVGITAACGRDAETPGGGGSGDTSAQPIAEGQATGDLTVWAMGAEGEKLPELLKGFQEENPDVNVTVTPVPWDSAHDKFTSAIAAGTAPDVAQVGSTWMAEFVSLNALEPTPEEIDTSVFFDGAAAATEVDGTAYGVPWYVETRLVYYRTDLAEQAGITEPPTDWEGLKSMAAAMQEKADATWGIALQPGGTGSWQTVLPMMWSNGGGVVNDDNSEFTFEDEKNAEAVEYYQSYFTDGIADPAPAQGTTEQDFASGKVPMFISGPWMMAAVEAVGGEGFADKYSVFVMPKKETSTSFLGGANLGVFQGTQNRDAAWKLVQYLSQPEVQVEWFAQSTDLPSVESAWEDESVASNEKFEAFHEQLGTAMAPPNIATWEQVASKFDAQIEQVCKADLDPAQALATTQSEATTIGTGA</sequence>
<dbReference type="GO" id="GO:1901982">
    <property type="term" value="F:maltose binding"/>
    <property type="evidence" value="ECO:0007669"/>
    <property type="project" value="TreeGrafter"/>
</dbReference>
<keyword evidence="3" id="KW-0732">Signal</keyword>
<dbReference type="Gene3D" id="3.40.190.10">
    <property type="entry name" value="Periplasmic binding protein-like II"/>
    <property type="match status" value="2"/>
</dbReference>
<dbReference type="Pfam" id="PF01547">
    <property type="entry name" value="SBP_bac_1"/>
    <property type="match status" value="1"/>
</dbReference>
<accession>A0A022KSL0</accession>
<name>A0A022KSL0_9MICO</name>
<dbReference type="AlphaFoldDB" id="A0A022KSL0"/>
<comment type="caution">
    <text evidence="4">The sequence shown here is derived from an EMBL/GenBank/DDBJ whole genome shotgun (WGS) entry which is preliminary data.</text>
</comment>
<evidence type="ECO:0000256" key="1">
    <source>
        <dbReference type="ARBA" id="ARBA00008520"/>
    </source>
</evidence>
<dbReference type="PANTHER" id="PTHR30061">
    <property type="entry name" value="MALTOSE-BINDING PERIPLASMIC PROTEIN"/>
    <property type="match status" value="1"/>
</dbReference>
<protein>
    <submittedName>
        <fullName evidence="4">ABC transporter substrate-binding protein</fullName>
    </submittedName>
</protein>
<organism evidence="4 5">
    <name type="scientific">Brachybacterium muris UCD-AY4</name>
    <dbReference type="NCBI Taxonomy" id="1249481"/>
    <lineage>
        <taxon>Bacteria</taxon>
        <taxon>Bacillati</taxon>
        <taxon>Actinomycetota</taxon>
        <taxon>Actinomycetes</taxon>
        <taxon>Micrococcales</taxon>
        <taxon>Dermabacteraceae</taxon>
        <taxon>Brachybacterium</taxon>
    </lineage>
</organism>
<dbReference type="Proteomes" id="UP000019754">
    <property type="component" value="Unassembled WGS sequence"/>
</dbReference>